<organism evidence="1 2">
    <name type="scientific">Chitinophaga qingshengii</name>
    <dbReference type="NCBI Taxonomy" id="1569794"/>
    <lineage>
        <taxon>Bacteria</taxon>
        <taxon>Pseudomonadati</taxon>
        <taxon>Bacteroidota</taxon>
        <taxon>Chitinophagia</taxon>
        <taxon>Chitinophagales</taxon>
        <taxon>Chitinophagaceae</taxon>
        <taxon>Chitinophaga</taxon>
    </lineage>
</organism>
<accession>A0ABR7TQS6</accession>
<reference evidence="1 2" key="1">
    <citation type="submission" date="2020-09" db="EMBL/GenBank/DDBJ databases">
        <title>Genome sequences of type strains of Chitinophaga qingshengii and Chitinophaga varians.</title>
        <authorList>
            <person name="Kittiwongwattana C."/>
        </authorList>
    </citation>
    <scope>NUCLEOTIDE SEQUENCE [LARGE SCALE GENOMIC DNA]</scope>
    <source>
        <strain evidence="1 2">JCM 30026</strain>
    </source>
</reference>
<evidence type="ECO:0000313" key="2">
    <source>
        <dbReference type="Proteomes" id="UP000659124"/>
    </source>
</evidence>
<proteinExistence type="predicted"/>
<evidence type="ECO:0000313" key="1">
    <source>
        <dbReference type="EMBL" id="MBC9931769.1"/>
    </source>
</evidence>
<keyword evidence="2" id="KW-1185">Reference proteome</keyword>
<name>A0ABR7TQS6_9BACT</name>
<protein>
    <submittedName>
        <fullName evidence="1">Uncharacterized protein</fullName>
    </submittedName>
</protein>
<dbReference type="RefSeq" id="WP_188088922.1">
    <property type="nucleotide sequence ID" value="NZ_JACVFC010000002.1"/>
</dbReference>
<comment type="caution">
    <text evidence="1">The sequence shown here is derived from an EMBL/GenBank/DDBJ whole genome shotgun (WGS) entry which is preliminary data.</text>
</comment>
<dbReference type="EMBL" id="JACVFC010000002">
    <property type="protein sequence ID" value="MBC9931769.1"/>
    <property type="molecule type" value="Genomic_DNA"/>
</dbReference>
<sequence>MKQVFIACTLLLSVISGTRAQTRVFKEVGNEISSSMRAITQDDALVGYLVFTELERASKDSFNYKLTIMDENLNDIGVVNFREIKLDLKTVSFEQDVLCLGYLKSNLLGYTYNHRRDKKEAIRNGYLAVYTQFIDLTGKMLKTNTIKLTTNLGATFNNSANYISSIGLTEPLRINNVSGKGFACFFGDDRGKFLYVYDKNGDQTWQKRVGLEDARYNMLVSGHDVYFLIHHNTPGSVSGYAIQGYGLDDSTTISRVNLKDKKGNPFRVYTFDKNPATGKPFVSGAIINPRRDRGIVTLNSISKGRYLGVFTINVDGRGRDSIKALYNYWNDKKAGLTNTTGRFVHNKSYLLAGPAFKDFAGNTYFAGSAANRSLAVGLVIAEVATIPLIIPPLYLLGGSGTHKGYFGDAMVIKQTPEGVLSVDNNIAVKRSRLWPARIVTEDMDNKSYYSIHSPEKKATYLVITEAKNITLYHVDGKKVLRTIPRKDGNIETMIFPAKEGHMLVAEYDKKEKTRKFSIEAL</sequence>
<dbReference type="InterPro" id="IPR046661">
    <property type="entry name" value="DUF6770"/>
</dbReference>
<dbReference type="Proteomes" id="UP000659124">
    <property type="component" value="Unassembled WGS sequence"/>
</dbReference>
<gene>
    <name evidence="1" type="ORF">ICL07_15385</name>
</gene>
<dbReference type="Pfam" id="PF20559">
    <property type="entry name" value="DUF6770"/>
    <property type="match status" value="1"/>
</dbReference>